<evidence type="ECO:0000313" key="14">
    <source>
        <dbReference type="EMBL" id="KRL53680.1"/>
    </source>
</evidence>
<feature type="transmembrane region" description="Helical" evidence="13">
    <location>
        <begin position="43"/>
        <end position="60"/>
    </location>
</feature>
<evidence type="ECO:0000256" key="3">
    <source>
        <dbReference type="ARBA" id="ARBA00022448"/>
    </source>
</evidence>
<name>A0A0R1R948_9LACO</name>
<accession>A0A0R1R948</accession>
<comment type="similarity">
    <text evidence="2">Belongs to the TMEM175 family.</text>
</comment>
<evidence type="ECO:0000256" key="7">
    <source>
        <dbReference type="ARBA" id="ARBA00022958"/>
    </source>
</evidence>
<dbReference type="GO" id="GO:0005267">
    <property type="term" value="F:potassium channel activity"/>
    <property type="evidence" value="ECO:0007669"/>
    <property type="project" value="UniProtKB-KW"/>
</dbReference>
<proteinExistence type="inferred from homology"/>
<evidence type="ECO:0000256" key="6">
    <source>
        <dbReference type="ARBA" id="ARBA00022826"/>
    </source>
</evidence>
<evidence type="ECO:0000256" key="8">
    <source>
        <dbReference type="ARBA" id="ARBA00022989"/>
    </source>
</evidence>
<evidence type="ECO:0000256" key="10">
    <source>
        <dbReference type="ARBA" id="ARBA00023136"/>
    </source>
</evidence>
<comment type="subcellular location">
    <subcellularLocation>
        <location evidence="1">Membrane</location>
        <topology evidence="1">Multi-pass membrane protein</topology>
    </subcellularLocation>
</comment>
<dbReference type="AlphaFoldDB" id="A0A0R1R948"/>
<evidence type="ECO:0000256" key="11">
    <source>
        <dbReference type="ARBA" id="ARBA00023303"/>
    </source>
</evidence>
<dbReference type="OrthoDB" id="7626281at2"/>
<evidence type="ECO:0000313" key="15">
    <source>
        <dbReference type="Proteomes" id="UP000051999"/>
    </source>
</evidence>
<dbReference type="GO" id="GO:0016020">
    <property type="term" value="C:membrane"/>
    <property type="evidence" value="ECO:0007669"/>
    <property type="project" value="UniProtKB-SubCell"/>
</dbReference>
<comment type="caution">
    <text evidence="14">The sequence shown here is derived from an EMBL/GenBank/DDBJ whole genome shotgun (WGS) entry which is preliminary data.</text>
</comment>
<dbReference type="PATRIC" id="fig|1114972.6.peg.939"/>
<dbReference type="RefSeq" id="WP_017261043.1">
    <property type="nucleotide sequence ID" value="NZ_AUAW01000016.1"/>
</dbReference>
<reference evidence="14 15" key="1">
    <citation type="journal article" date="2015" name="Genome Announc.">
        <title>Expanding the biotechnology potential of lactobacilli through comparative genomics of 213 strains and associated genera.</title>
        <authorList>
            <person name="Sun Z."/>
            <person name="Harris H.M."/>
            <person name="McCann A."/>
            <person name="Guo C."/>
            <person name="Argimon S."/>
            <person name="Zhang W."/>
            <person name="Yang X."/>
            <person name="Jeffery I.B."/>
            <person name="Cooney J.C."/>
            <person name="Kagawa T.F."/>
            <person name="Liu W."/>
            <person name="Song Y."/>
            <person name="Salvetti E."/>
            <person name="Wrobel A."/>
            <person name="Rasinkangas P."/>
            <person name="Parkhill J."/>
            <person name="Rea M.C."/>
            <person name="O'Sullivan O."/>
            <person name="Ritari J."/>
            <person name="Douillard F.P."/>
            <person name="Paul Ross R."/>
            <person name="Yang R."/>
            <person name="Briner A.E."/>
            <person name="Felis G.E."/>
            <person name="de Vos W.M."/>
            <person name="Barrangou R."/>
            <person name="Klaenhammer T.R."/>
            <person name="Caufield P.W."/>
            <person name="Cui Y."/>
            <person name="Zhang H."/>
            <person name="O'Toole P.W."/>
        </authorList>
    </citation>
    <scope>NUCLEOTIDE SEQUENCE [LARGE SCALE GENOMIC DNA]</scope>
    <source>
        <strain evidence="14 15">DSM 15814</strain>
    </source>
</reference>
<comment type="catalytic activity">
    <reaction evidence="12">
        <text>K(+)(in) = K(+)(out)</text>
        <dbReference type="Rhea" id="RHEA:29463"/>
        <dbReference type="ChEBI" id="CHEBI:29103"/>
    </reaction>
</comment>
<dbReference type="STRING" id="1114972.FD35_GL000929"/>
<evidence type="ECO:0000256" key="9">
    <source>
        <dbReference type="ARBA" id="ARBA00023065"/>
    </source>
</evidence>
<evidence type="ECO:0008006" key="16">
    <source>
        <dbReference type="Google" id="ProtNLM"/>
    </source>
</evidence>
<keyword evidence="10 13" id="KW-0472">Membrane</keyword>
<evidence type="ECO:0000256" key="2">
    <source>
        <dbReference type="ARBA" id="ARBA00006920"/>
    </source>
</evidence>
<keyword evidence="4" id="KW-0633">Potassium transport</keyword>
<keyword evidence="7" id="KW-0630">Potassium</keyword>
<dbReference type="EMBL" id="AZFF01000016">
    <property type="protein sequence ID" value="KRL53680.1"/>
    <property type="molecule type" value="Genomic_DNA"/>
</dbReference>
<dbReference type="Pfam" id="PF06736">
    <property type="entry name" value="TMEM175"/>
    <property type="match status" value="1"/>
</dbReference>
<protein>
    <recommendedName>
        <fullName evidence="16">Integral membrane protein</fullName>
    </recommendedName>
</protein>
<feature type="transmembrane region" description="Helical" evidence="13">
    <location>
        <begin position="147"/>
        <end position="166"/>
    </location>
</feature>
<dbReference type="eggNOG" id="COG3548">
    <property type="taxonomic scope" value="Bacteria"/>
</dbReference>
<sequence>MNKSRVEAFIDAIIAIVLTVLILEIKVPNEPSLKKIFSEWRMAFSYLMTFILVMFSWYVQHGMFLAIKRVKLGGFIGVCVWLFVLSFLPVTTAFVGRFPSYWGAELVYLMVALLWLLSAQLMSFLIIRENQDVPEMKEFIKRQAGSVMLTSNIVWTVVATALIFVIPEIGMLTPIMTVIIQIISNRHRSRQLSA</sequence>
<evidence type="ECO:0000256" key="13">
    <source>
        <dbReference type="SAM" id="Phobius"/>
    </source>
</evidence>
<dbReference type="Proteomes" id="UP000051999">
    <property type="component" value="Unassembled WGS sequence"/>
</dbReference>
<keyword evidence="11" id="KW-0407">Ion channel</keyword>
<keyword evidence="9" id="KW-0406">Ion transport</keyword>
<organism evidence="14 15">
    <name type="scientific">Furfurilactobacillus rossiae DSM 15814</name>
    <dbReference type="NCBI Taxonomy" id="1114972"/>
    <lineage>
        <taxon>Bacteria</taxon>
        <taxon>Bacillati</taxon>
        <taxon>Bacillota</taxon>
        <taxon>Bacilli</taxon>
        <taxon>Lactobacillales</taxon>
        <taxon>Lactobacillaceae</taxon>
        <taxon>Furfurilactobacillus</taxon>
    </lineage>
</organism>
<dbReference type="InterPro" id="IPR010617">
    <property type="entry name" value="TMEM175-like"/>
</dbReference>
<keyword evidence="5 13" id="KW-0812">Transmembrane</keyword>
<evidence type="ECO:0000256" key="5">
    <source>
        <dbReference type="ARBA" id="ARBA00022692"/>
    </source>
</evidence>
<feature type="transmembrane region" description="Helical" evidence="13">
    <location>
        <begin position="106"/>
        <end position="127"/>
    </location>
</feature>
<feature type="transmembrane region" description="Helical" evidence="13">
    <location>
        <begin position="72"/>
        <end position="94"/>
    </location>
</feature>
<keyword evidence="3" id="KW-0813">Transport</keyword>
<dbReference type="GO" id="GO:0015252">
    <property type="term" value="F:proton channel activity"/>
    <property type="evidence" value="ECO:0007669"/>
    <property type="project" value="InterPro"/>
</dbReference>
<keyword evidence="15" id="KW-1185">Reference proteome</keyword>
<feature type="transmembrane region" description="Helical" evidence="13">
    <location>
        <begin position="7"/>
        <end position="23"/>
    </location>
</feature>
<evidence type="ECO:0000256" key="4">
    <source>
        <dbReference type="ARBA" id="ARBA00022538"/>
    </source>
</evidence>
<gene>
    <name evidence="14" type="ORF">FD35_GL000929</name>
</gene>
<keyword evidence="6" id="KW-0631">Potassium channel</keyword>
<keyword evidence="8 13" id="KW-1133">Transmembrane helix</keyword>
<evidence type="ECO:0000256" key="1">
    <source>
        <dbReference type="ARBA" id="ARBA00004141"/>
    </source>
</evidence>
<evidence type="ECO:0000256" key="12">
    <source>
        <dbReference type="ARBA" id="ARBA00034430"/>
    </source>
</evidence>